<dbReference type="SUPFAM" id="SSF53756">
    <property type="entry name" value="UDP-Glycosyltransferase/glycogen phosphorylase"/>
    <property type="match status" value="1"/>
</dbReference>
<dbReference type="AlphaFoldDB" id="A0AAC8YGD9"/>
<dbReference type="Pfam" id="PF13579">
    <property type="entry name" value="Glyco_trans_4_4"/>
    <property type="match status" value="1"/>
</dbReference>
<evidence type="ECO:0000259" key="3">
    <source>
        <dbReference type="Pfam" id="PF13579"/>
    </source>
</evidence>
<dbReference type="Proteomes" id="UP000178666">
    <property type="component" value="Chromosome"/>
</dbReference>
<dbReference type="PANTHER" id="PTHR45947">
    <property type="entry name" value="SULFOQUINOVOSYL TRANSFERASE SQD2"/>
    <property type="match status" value="1"/>
</dbReference>
<evidence type="ECO:0000256" key="2">
    <source>
        <dbReference type="ARBA" id="ARBA00022679"/>
    </source>
</evidence>
<proteinExistence type="predicted"/>
<keyword evidence="1" id="KW-0328">Glycosyltransferase</keyword>
<sequence>MAECFAAGVRTAMLEYIRSTPMIEHIVVGAYRGEPLPENPDGYRFIAMVDGQLARIRQVRELCRTIEPTVVHAHSSFAGLYVRVASGRVPVVYTPHCFGFERTDLPHSARGALWAIERVLALRTAEVAACSPREAQLARRMVRNVTSVPNVGRFEGLDLKHSTRGSAGRVPKVTFMGRISAQKDPKFAAETVREFRELHVGQVDFEWIGDGPQEACAALKRAGIRVTGWLSGEQVTEELSGSSVYVHAAAWEGFPMAVLEASQLGLPIVARAIPALNQMPRDYLGGDPETVAAIIARAIASTGELNRCAARWSDALAANTRDNQRDALLAVYARAAGRNAQEA</sequence>
<protein>
    <recommendedName>
        <fullName evidence="3">Glycosyltransferase subfamily 4-like N-terminal domain-containing protein</fullName>
    </recommendedName>
</protein>
<keyword evidence="7" id="KW-1185">Reference proteome</keyword>
<evidence type="ECO:0000256" key="1">
    <source>
        <dbReference type="ARBA" id="ARBA00022676"/>
    </source>
</evidence>
<dbReference type="GO" id="GO:1901137">
    <property type="term" value="P:carbohydrate derivative biosynthetic process"/>
    <property type="evidence" value="ECO:0007669"/>
    <property type="project" value="UniProtKB-ARBA"/>
</dbReference>
<dbReference type="GO" id="GO:0016757">
    <property type="term" value="F:glycosyltransferase activity"/>
    <property type="evidence" value="ECO:0007669"/>
    <property type="project" value="UniProtKB-KW"/>
</dbReference>
<dbReference type="Proteomes" id="UP000075221">
    <property type="component" value="Chromosome"/>
</dbReference>
<gene>
    <name evidence="5" type="ORF">A8L58_14165</name>
    <name evidence="4" type="ORF">AXH35_12715</name>
</gene>
<name>A0AAC8YGD9_9ACTN</name>
<dbReference type="PANTHER" id="PTHR45947:SF3">
    <property type="entry name" value="SULFOQUINOVOSYL TRANSFERASE SQD2"/>
    <property type="match status" value="1"/>
</dbReference>
<accession>A0AAC8YGD9</accession>
<dbReference type="Gene3D" id="3.40.50.2000">
    <property type="entry name" value="Glycogen Phosphorylase B"/>
    <property type="match status" value="2"/>
</dbReference>
<dbReference type="EMBL" id="CP014352">
    <property type="protein sequence ID" value="AMS06172.1"/>
    <property type="molecule type" value="Genomic_DNA"/>
</dbReference>
<evidence type="ECO:0000313" key="5">
    <source>
        <dbReference type="EMBL" id="AOZ47632.1"/>
    </source>
</evidence>
<evidence type="ECO:0000313" key="6">
    <source>
        <dbReference type="Proteomes" id="UP000075221"/>
    </source>
</evidence>
<dbReference type="InterPro" id="IPR028098">
    <property type="entry name" value="Glyco_trans_4-like_N"/>
</dbReference>
<feature type="domain" description="Glycosyltransferase subfamily 4-like N-terminal" evidence="3">
    <location>
        <begin position="37"/>
        <end position="142"/>
    </location>
</feature>
<dbReference type="EMBL" id="CP015970">
    <property type="protein sequence ID" value="AOZ47632.1"/>
    <property type="molecule type" value="Genomic_DNA"/>
</dbReference>
<reference evidence="4 6" key="2">
    <citation type="submission" date="2016-02" db="EMBL/GenBank/DDBJ databases">
        <title>Complete Genome Sequence of Propionibacterium acidipropionici ATCC 55737.</title>
        <authorList>
            <person name="Luna Flores C.H."/>
            <person name="Nielsen L.K."/>
            <person name="Marcellin E."/>
        </authorList>
    </citation>
    <scope>NUCLEOTIDE SEQUENCE [LARGE SCALE GENOMIC DNA]</scope>
    <source>
        <strain evidence="4 6">ATCC 55737</strain>
    </source>
</reference>
<evidence type="ECO:0000313" key="7">
    <source>
        <dbReference type="Proteomes" id="UP000178666"/>
    </source>
</evidence>
<dbReference type="InterPro" id="IPR050194">
    <property type="entry name" value="Glycosyltransferase_grp1"/>
</dbReference>
<reference evidence="5 7" key="1">
    <citation type="journal article" date="2016" name="Plant Dis.">
        <title>Improved production of propionic acid using genome shuffling.</title>
        <authorList>
            <person name="Luna-Flores C.H."/>
            <person name="Palfreyman R.W."/>
            <person name="Kromer J.O."/>
            <person name="Nielsen L.K."/>
            <person name="Marcellin E."/>
        </authorList>
    </citation>
    <scope>NUCLEOTIDE SEQUENCE [LARGE SCALE GENOMIC DNA]</scope>
    <source>
        <strain evidence="5 7">F3E8</strain>
    </source>
</reference>
<evidence type="ECO:0000313" key="4">
    <source>
        <dbReference type="EMBL" id="AMS06172.1"/>
    </source>
</evidence>
<organism evidence="4 6">
    <name type="scientific">Acidipropionibacterium acidipropionici</name>
    <dbReference type="NCBI Taxonomy" id="1748"/>
    <lineage>
        <taxon>Bacteria</taxon>
        <taxon>Bacillati</taxon>
        <taxon>Actinomycetota</taxon>
        <taxon>Actinomycetes</taxon>
        <taxon>Propionibacteriales</taxon>
        <taxon>Propionibacteriaceae</taxon>
        <taxon>Acidipropionibacterium</taxon>
    </lineage>
</organism>
<keyword evidence="2" id="KW-0808">Transferase</keyword>
<dbReference type="Pfam" id="PF13692">
    <property type="entry name" value="Glyco_trans_1_4"/>
    <property type="match status" value="1"/>
</dbReference>